<dbReference type="Pfam" id="PF00447">
    <property type="entry name" value="HSF_DNA-bind"/>
    <property type="match status" value="1"/>
</dbReference>
<comment type="similarity">
    <text evidence="4">Belongs to the HSF family.</text>
</comment>
<dbReference type="GO" id="GO:0005634">
    <property type="term" value="C:nucleus"/>
    <property type="evidence" value="ECO:0007669"/>
    <property type="project" value="UniProtKB-SubCell"/>
</dbReference>
<dbReference type="GO" id="GO:0043565">
    <property type="term" value="F:sequence-specific DNA binding"/>
    <property type="evidence" value="ECO:0007669"/>
    <property type="project" value="InterPro"/>
</dbReference>
<dbReference type="InterPro" id="IPR036388">
    <property type="entry name" value="WH-like_DNA-bd_sf"/>
</dbReference>
<dbReference type="AlphaFoldDB" id="A0A7S4HXU0"/>
<comment type="subcellular location">
    <subcellularLocation>
        <location evidence="1">Nucleus</location>
    </subcellularLocation>
</comment>
<evidence type="ECO:0000256" key="3">
    <source>
        <dbReference type="ARBA" id="ARBA00023242"/>
    </source>
</evidence>
<accession>A0A7S4HXU0</accession>
<gene>
    <name evidence="7" type="ORF">OAUR00152_LOCUS4993</name>
</gene>
<sequence length="259" mass="28565">MSYTSAPTLSLRRSGGISEKDTFPQKLHRALDALEDDGLDSILSWLPHGRAIKVHRPSAFASDAVRPYFGMVKASSFTRQLNIWGFKRVCSGVDKGAYYHSNFLRSRPGLLGGIKREATKGTGAGRKKETPGIDPDFYSMPPPERKKALRDLPAPISPPYRATMERPYVTSAAATVVVDSQERKCVSPPAQETPILPGIQHVALYHSCEQHPALSASSDRNLRSISPESFANGHEGRYDESLPVSADLMEWLEKSRIFA</sequence>
<proteinExistence type="inferred from homology"/>
<organism evidence="7">
    <name type="scientific">Odontella aurita</name>
    <dbReference type="NCBI Taxonomy" id="265563"/>
    <lineage>
        <taxon>Eukaryota</taxon>
        <taxon>Sar</taxon>
        <taxon>Stramenopiles</taxon>
        <taxon>Ochrophyta</taxon>
        <taxon>Bacillariophyta</taxon>
        <taxon>Mediophyceae</taxon>
        <taxon>Biddulphiophycidae</taxon>
        <taxon>Eupodiscales</taxon>
        <taxon>Odontellaceae</taxon>
        <taxon>Odontella</taxon>
    </lineage>
</organism>
<evidence type="ECO:0000313" key="7">
    <source>
        <dbReference type="EMBL" id="CAE2212286.1"/>
    </source>
</evidence>
<dbReference type="FunFam" id="1.10.10.10:FF:000479">
    <property type="entry name" value="Predicted protein"/>
    <property type="match status" value="1"/>
</dbReference>
<dbReference type="SUPFAM" id="SSF46785">
    <property type="entry name" value="Winged helix' DNA-binding domain"/>
    <property type="match status" value="1"/>
</dbReference>
<dbReference type="PANTHER" id="PTHR10015">
    <property type="entry name" value="HEAT SHOCK TRANSCRIPTION FACTOR"/>
    <property type="match status" value="1"/>
</dbReference>
<dbReference type="PANTHER" id="PTHR10015:SF206">
    <property type="entry name" value="HSF-TYPE DNA-BINDING DOMAIN-CONTAINING PROTEIN"/>
    <property type="match status" value="1"/>
</dbReference>
<name>A0A7S4HXU0_9STRA</name>
<keyword evidence="2" id="KW-0238">DNA-binding</keyword>
<evidence type="ECO:0000256" key="2">
    <source>
        <dbReference type="ARBA" id="ARBA00023125"/>
    </source>
</evidence>
<protein>
    <recommendedName>
        <fullName evidence="6">HSF-type DNA-binding domain-containing protein</fullName>
    </recommendedName>
</protein>
<evidence type="ECO:0000259" key="6">
    <source>
        <dbReference type="SMART" id="SM00415"/>
    </source>
</evidence>
<feature type="region of interest" description="Disordered" evidence="5">
    <location>
        <begin position="117"/>
        <end position="140"/>
    </location>
</feature>
<feature type="domain" description="HSF-type DNA-binding" evidence="6">
    <location>
        <begin position="19"/>
        <end position="117"/>
    </location>
</feature>
<evidence type="ECO:0000256" key="5">
    <source>
        <dbReference type="SAM" id="MobiDB-lite"/>
    </source>
</evidence>
<evidence type="ECO:0000256" key="1">
    <source>
        <dbReference type="ARBA" id="ARBA00004123"/>
    </source>
</evidence>
<keyword evidence="3" id="KW-0539">Nucleus</keyword>
<dbReference type="SMART" id="SM00415">
    <property type="entry name" value="HSF"/>
    <property type="match status" value="1"/>
</dbReference>
<dbReference type="InterPro" id="IPR000232">
    <property type="entry name" value="HSF_DNA-bd"/>
</dbReference>
<reference evidence="7" key="1">
    <citation type="submission" date="2021-01" db="EMBL/GenBank/DDBJ databases">
        <authorList>
            <person name="Corre E."/>
            <person name="Pelletier E."/>
            <person name="Niang G."/>
            <person name="Scheremetjew M."/>
            <person name="Finn R."/>
            <person name="Kale V."/>
            <person name="Holt S."/>
            <person name="Cochrane G."/>
            <person name="Meng A."/>
            <person name="Brown T."/>
            <person name="Cohen L."/>
        </authorList>
    </citation>
    <scope>NUCLEOTIDE SEQUENCE</scope>
    <source>
        <strain evidence="7">Isolate 1302-5</strain>
    </source>
</reference>
<evidence type="ECO:0000256" key="4">
    <source>
        <dbReference type="RuleBase" id="RU004020"/>
    </source>
</evidence>
<dbReference type="GO" id="GO:0003700">
    <property type="term" value="F:DNA-binding transcription factor activity"/>
    <property type="evidence" value="ECO:0007669"/>
    <property type="project" value="InterPro"/>
</dbReference>
<dbReference type="Gene3D" id="1.10.10.10">
    <property type="entry name" value="Winged helix-like DNA-binding domain superfamily/Winged helix DNA-binding domain"/>
    <property type="match status" value="1"/>
</dbReference>
<dbReference type="EMBL" id="HBKQ01007430">
    <property type="protein sequence ID" value="CAE2212286.1"/>
    <property type="molecule type" value="Transcribed_RNA"/>
</dbReference>
<dbReference type="InterPro" id="IPR036390">
    <property type="entry name" value="WH_DNA-bd_sf"/>
</dbReference>